<evidence type="ECO:0000256" key="3">
    <source>
        <dbReference type="ARBA" id="ARBA00038335"/>
    </source>
</evidence>
<dbReference type="Pfam" id="PF04003">
    <property type="entry name" value="Utp12"/>
    <property type="match status" value="1"/>
</dbReference>
<evidence type="ECO:0000256" key="1">
    <source>
        <dbReference type="ARBA" id="ARBA00004123"/>
    </source>
</evidence>
<evidence type="ECO:0000256" key="2">
    <source>
        <dbReference type="ARBA" id="ARBA00023242"/>
    </source>
</evidence>
<dbReference type="PANTHER" id="PTHR44267">
    <property type="entry name" value="WD REPEAT-CONTAINING PROTEIN 43"/>
    <property type="match status" value="1"/>
</dbReference>
<gene>
    <name evidence="6" type="ORF">QYM36_014311</name>
</gene>
<reference evidence="6" key="1">
    <citation type="submission" date="2023-07" db="EMBL/GenBank/DDBJ databases">
        <title>Chromosome-level genome assembly of Artemia franciscana.</title>
        <authorList>
            <person name="Jo E."/>
        </authorList>
    </citation>
    <scope>NUCLEOTIDE SEQUENCE</scope>
    <source>
        <tissue evidence="6">Whole body</tissue>
    </source>
</reference>
<dbReference type="PANTHER" id="PTHR44267:SF1">
    <property type="entry name" value="WD REPEAT-CONTAINING PROTEIN 43"/>
    <property type="match status" value="1"/>
</dbReference>
<dbReference type="AlphaFoldDB" id="A0AA88HGE3"/>
<comment type="caution">
    <text evidence="6">The sequence shown here is derived from an EMBL/GenBank/DDBJ whole genome shotgun (WGS) entry which is preliminary data.</text>
</comment>
<dbReference type="GO" id="GO:0005730">
    <property type="term" value="C:nucleolus"/>
    <property type="evidence" value="ECO:0007669"/>
    <property type="project" value="TreeGrafter"/>
</dbReference>
<sequence length="290" mass="32850">MVEIRVGMENNKKEKRKTNVVLGQVNVELEQRTQSKTKESSGFQQSSSVARLLLQGVQSGDEKILQQVLQKTDKNVIDDTVRKLPIQTIVPLLTLLTQNLHSRTSFYHASAQWLQKLLTVHASYLSTCPDIMDQLVPLSNTLSERGGLFKRMCFLKGRLNLLFERAAMQTKSNDIDEEQIDPVLYYKDDSEDEMDFSMMPPLGAESDDVADLSEMDLVLAINTANNSPIVSEEEEYDNEKKKKRKSSKKKKLVNDLNLSEIDLNETEAVLNSSIGVPLSAKKEKKKKKKM</sequence>
<dbReference type="GO" id="GO:0000462">
    <property type="term" value="P:maturation of SSU-rRNA from tricistronic rRNA transcript (SSU-rRNA, 5.8S rRNA, LSU-rRNA)"/>
    <property type="evidence" value="ECO:0007669"/>
    <property type="project" value="TreeGrafter"/>
</dbReference>
<comment type="similarity">
    <text evidence="3">Belongs to the UTP5 family.</text>
</comment>
<organism evidence="6 7">
    <name type="scientific">Artemia franciscana</name>
    <name type="common">Brine shrimp</name>
    <name type="synonym">Artemia sanfranciscana</name>
    <dbReference type="NCBI Taxonomy" id="6661"/>
    <lineage>
        <taxon>Eukaryota</taxon>
        <taxon>Metazoa</taxon>
        <taxon>Ecdysozoa</taxon>
        <taxon>Arthropoda</taxon>
        <taxon>Crustacea</taxon>
        <taxon>Branchiopoda</taxon>
        <taxon>Anostraca</taxon>
        <taxon>Artemiidae</taxon>
        <taxon>Artemia</taxon>
    </lineage>
</organism>
<evidence type="ECO:0000256" key="4">
    <source>
        <dbReference type="SAM" id="MobiDB-lite"/>
    </source>
</evidence>
<comment type="subcellular location">
    <subcellularLocation>
        <location evidence="1">Nucleus</location>
    </subcellularLocation>
</comment>
<proteinExistence type="inferred from homology"/>
<keyword evidence="2" id="KW-0539">Nucleus</keyword>
<evidence type="ECO:0000259" key="5">
    <source>
        <dbReference type="Pfam" id="PF04003"/>
    </source>
</evidence>
<evidence type="ECO:0000313" key="7">
    <source>
        <dbReference type="Proteomes" id="UP001187531"/>
    </source>
</evidence>
<dbReference type="InterPro" id="IPR052414">
    <property type="entry name" value="U3_snoRNA-assoc_WDR"/>
</dbReference>
<dbReference type="Proteomes" id="UP001187531">
    <property type="component" value="Unassembled WGS sequence"/>
</dbReference>
<evidence type="ECO:0000313" key="6">
    <source>
        <dbReference type="EMBL" id="KAK2708665.1"/>
    </source>
</evidence>
<feature type="domain" description="Small-subunit processome Utp12" evidence="5">
    <location>
        <begin position="61"/>
        <end position="162"/>
    </location>
</feature>
<keyword evidence="7" id="KW-1185">Reference proteome</keyword>
<name>A0AA88HGE3_ARTSF</name>
<dbReference type="InterPro" id="IPR007148">
    <property type="entry name" value="SSU_processome_Utp12"/>
</dbReference>
<dbReference type="EMBL" id="JAVRJZ010000018">
    <property type="protein sequence ID" value="KAK2708665.1"/>
    <property type="molecule type" value="Genomic_DNA"/>
</dbReference>
<feature type="compositionally biased region" description="Basic residues" evidence="4">
    <location>
        <begin position="241"/>
        <end position="250"/>
    </location>
</feature>
<accession>A0AA88HGE3</accession>
<feature type="region of interest" description="Disordered" evidence="4">
    <location>
        <begin position="231"/>
        <end position="250"/>
    </location>
</feature>
<protein>
    <recommendedName>
        <fullName evidence="5">Small-subunit processome Utp12 domain-containing protein</fullName>
    </recommendedName>
</protein>